<evidence type="ECO:0000256" key="1">
    <source>
        <dbReference type="ARBA" id="ARBA00022553"/>
    </source>
</evidence>
<dbReference type="InterPro" id="IPR011006">
    <property type="entry name" value="CheY-like_superfamily"/>
</dbReference>
<sequence length="215" mass="23970">MIRVLLVDDHELVRTGVKGILERASDIEVVAEAANGEDALQMVQQASPNVVLMDVNMPGIGGIEATRRILRINPAMKVIALTVLDDDPFPARLNEVGAAGYLTKGCPADEMIKAIRTVHRGEPYVSSEMARKHILTDWKRHSATPFQELSSREMQVMLLILEGQRNQEISDGLCLSPKTVSTYRQRIYEKLGVRNDVELTRLAYRYGILNDNGQS</sequence>
<dbReference type="InterPro" id="IPR039420">
    <property type="entry name" value="WalR-like"/>
</dbReference>
<dbReference type="SUPFAM" id="SSF46894">
    <property type="entry name" value="C-terminal effector domain of the bipartite response regulators"/>
    <property type="match status" value="1"/>
</dbReference>
<dbReference type="PRINTS" id="PR00038">
    <property type="entry name" value="HTHLUXR"/>
</dbReference>
<evidence type="ECO:0000256" key="3">
    <source>
        <dbReference type="ARBA" id="ARBA00023015"/>
    </source>
</evidence>
<dbReference type="Gene3D" id="3.40.50.2300">
    <property type="match status" value="1"/>
</dbReference>
<dbReference type="SMART" id="SM00421">
    <property type="entry name" value="HTH_LUXR"/>
    <property type="match status" value="1"/>
</dbReference>
<evidence type="ECO:0000313" key="10">
    <source>
        <dbReference type="Proteomes" id="UP000254771"/>
    </source>
</evidence>
<evidence type="ECO:0000259" key="7">
    <source>
        <dbReference type="PROSITE" id="PS50043"/>
    </source>
</evidence>
<feature type="domain" description="Response regulatory" evidence="8">
    <location>
        <begin position="3"/>
        <end position="119"/>
    </location>
</feature>
<dbReference type="Proteomes" id="UP000254771">
    <property type="component" value="Unassembled WGS sequence"/>
</dbReference>
<evidence type="ECO:0000259" key="8">
    <source>
        <dbReference type="PROSITE" id="PS50110"/>
    </source>
</evidence>
<dbReference type="PROSITE" id="PS50110">
    <property type="entry name" value="RESPONSE_REGULATORY"/>
    <property type="match status" value="1"/>
</dbReference>
<dbReference type="CDD" id="cd17535">
    <property type="entry name" value="REC_NarL-like"/>
    <property type="match status" value="1"/>
</dbReference>
<evidence type="ECO:0000256" key="5">
    <source>
        <dbReference type="ARBA" id="ARBA00023163"/>
    </source>
</evidence>
<dbReference type="PROSITE" id="PS00622">
    <property type="entry name" value="HTH_LUXR_1"/>
    <property type="match status" value="1"/>
</dbReference>
<dbReference type="GO" id="GO:0000160">
    <property type="term" value="P:phosphorelay signal transduction system"/>
    <property type="evidence" value="ECO:0007669"/>
    <property type="project" value="UniProtKB-KW"/>
</dbReference>
<dbReference type="GO" id="GO:0006355">
    <property type="term" value="P:regulation of DNA-templated transcription"/>
    <property type="evidence" value="ECO:0007669"/>
    <property type="project" value="InterPro"/>
</dbReference>
<dbReference type="GO" id="GO:0003677">
    <property type="term" value="F:DNA binding"/>
    <property type="evidence" value="ECO:0007669"/>
    <property type="project" value="UniProtKB-KW"/>
</dbReference>
<reference evidence="9 10" key="1">
    <citation type="journal article" date="2018" name="ISME J.">
        <title>Endosymbiont genomes yield clues of tubeworm success.</title>
        <authorList>
            <person name="Li Y."/>
            <person name="Liles M.R."/>
            <person name="Halanych K.M."/>
        </authorList>
    </citation>
    <scope>NUCLEOTIDE SEQUENCE [LARGE SCALE GENOMIC DNA]</scope>
    <source>
        <strain evidence="9">A1462</strain>
    </source>
</reference>
<organism evidence="9 10">
    <name type="scientific">endosymbiont of Escarpia spicata</name>
    <dbReference type="NCBI Taxonomy" id="2200908"/>
    <lineage>
        <taxon>Bacteria</taxon>
        <taxon>Pseudomonadati</taxon>
        <taxon>Pseudomonadota</taxon>
        <taxon>Gammaproteobacteria</taxon>
        <taxon>sulfur-oxidizing symbionts</taxon>
    </lineage>
</organism>
<dbReference type="EMBL" id="QFXE01000018">
    <property type="protein sequence ID" value="RDH83649.1"/>
    <property type="molecule type" value="Genomic_DNA"/>
</dbReference>
<proteinExistence type="predicted"/>
<dbReference type="InterPro" id="IPR016032">
    <property type="entry name" value="Sig_transdc_resp-reg_C-effctor"/>
</dbReference>
<evidence type="ECO:0000313" key="9">
    <source>
        <dbReference type="EMBL" id="RDH83649.1"/>
    </source>
</evidence>
<feature type="modified residue" description="4-aspartylphosphate" evidence="6">
    <location>
        <position position="54"/>
    </location>
</feature>
<dbReference type="CDD" id="cd06170">
    <property type="entry name" value="LuxR_C_like"/>
    <property type="match status" value="1"/>
</dbReference>
<dbReference type="Pfam" id="PF00196">
    <property type="entry name" value="GerE"/>
    <property type="match status" value="1"/>
</dbReference>
<dbReference type="Pfam" id="PF00072">
    <property type="entry name" value="Response_reg"/>
    <property type="match status" value="1"/>
</dbReference>
<dbReference type="PANTHER" id="PTHR43214">
    <property type="entry name" value="TWO-COMPONENT RESPONSE REGULATOR"/>
    <property type="match status" value="1"/>
</dbReference>
<accession>A0A370DFF2</accession>
<keyword evidence="5" id="KW-0804">Transcription</keyword>
<feature type="domain" description="HTH luxR-type" evidence="7">
    <location>
        <begin position="142"/>
        <end position="207"/>
    </location>
</feature>
<dbReference type="SMART" id="SM00448">
    <property type="entry name" value="REC"/>
    <property type="match status" value="1"/>
</dbReference>
<keyword evidence="3" id="KW-0805">Transcription regulation</keyword>
<dbReference type="SUPFAM" id="SSF52172">
    <property type="entry name" value="CheY-like"/>
    <property type="match status" value="1"/>
</dbReference>
<dbReference type="AlphaFoldDB" id="A0A370DFF2"/>
<protein>
    <submittedName>
        <fullName evidence="9">DNA-binding response regulator</fullName>
    </submittedName>
</protein>
<dbReference type="InterPro" id="IPR058245">
    <property type="entry name" value="NreC/VraR/RcsB-like_REC"/>
</dbReference>
<evidence type="ECO:0000256" key="6">
    <source>
        <dbReference type="PROSITE-ProRule" id="PRU00169"/>
    </source>
</evidence>
<keyword evidence="4 9" id="KW-0238">DNA-binding</keyword>
<keyword evidence="2" id="KW-0902">Two-component regulatory system</keyword>
<dbReference type="PROSITE" id="PS50043">
    <property type="entry name" value="HTH_LUXR_2"/>
    <property type="match status" value="1"/>
</dbReference>
<evidence type="ECO:0000256" key="2">
    <source>
        <dbReference type="ARBA" id="ARBA00023012"/>
    </source>
</evidence>
<evidence type="ECO:0000256" key="4">
    <source>
        <dbReference type="ARBA" id="ARBA00023125"/>
    </source>
</evidence>
<comment type="caution">
    <text evidence="9">The sequence shown here is derived from an EMBL/GenBank/DDBJ whole genome shotgun (WGS) entry which is preliminary data.</text>
</comment>
<name>A0A370DFF2_9GAMM</name>
<dbReference type="InterPro" id="IPR001789">
    <property type="entry name" value="Sig_transdc_resp-reg_receiver"/>
</dbReference>
<keyword evidence="1 6" id="KW-0597">Phosphoprotein</keyword>
<dbReference type="PANTHER" id="PTHR43214:SF3">
    <property type="entry name" value="RESPONSE REGULATOR UVRY"/>
    <property type="match status" value="1"/>
</dbReference>
<gene>
    <name evidence="9" type="ORF">DIZ78_14190</name>
</gene>
<dbReference type="InterPro" id="IPR000792">
    <property type="entry name" value="Tscrpt_reg_LuxR_C"/>
</dbReference>
<keyword evidence="10" id="KW-1185">Reference proteome</keyword>